<gene>
    <name evidence="4" type="primary">glpB</name>
    <name evidence="6" type="ORF">AYY17_10120</name>
</gene>
<reference evidence="6 7" key="1">
    <citation type="submission" date="2016-06" db="EMBL/GenBank/DDBJ databases">
        <authorList>
            <person name="Kjaerup R.B."/>
            <person name="Dalgaard T.S."/>
            <person name="Juul-Madsen H.R."/>
        </authorList>
    </citation>
    <scope>NUCLEOTIDE SEQUENCE [LARGE SCALE GENOMIC DNA]</scope>
    <source>
        <strain evidence="6 7">GCSL-Mp3</strain>
    </source>
</reference>
<dbReference type="UniPathway" id="UPA00618">
    <property type="reaction ID" value="UER00673"/>
</dbReference>
<dbReference type="GO" id="GO:0004368">
    <property type="term" value="F:glycerol-3-phosphate dehydrogenase (quinone) activity"/>
    <property type="evidence" value="ECO:0007669"/>
    <property type="project" value="UniProtKB-UniRule"/>
</dbReference>
<evidence type="ECO:0000256" key="1">
    <source>
        <dbReference type="ARBA" id="ARBA00022630"/>
    </source>
</evidence>
<keyword evidence="1 4" id="KW-0285">Flavoprotein</keyword>
<comment type="similarity">
    <text evidence="4">Belongs to the anaerobic G-3-P dehydrogenase subunit B family.</text>
</comment>
<protein>
    <recommendedName>
        <fullName evidence="4">Anaerobic glycerol-3-phosphate dehydrogenase subunit B</fullName>
        <shortName evidence="4">Anaerobic G-3-P dehydrogenase subunit B</shortName>
        <shortName evidence="4">Anaerobic G3Pdhase B</shortName>
        <ecNumber evidence="4">1.1.5.3</ecNumber>
    </recommendedName>
</protein>
<keyword evidence="3 4" id="KW-0560">Oxidoreductase</keyword>
<evidence type="ECO:0000313" key="7">
    <source>
        <dbReference type="Proteomes" id="UP000092247"/>
    </source>
</evidence>
<comment type="function">
    <text evidence="4">Conversion of glycerol 3-phosphate to dihydroxyacetone. Uses fumarate or nitrate as electron acceptor.</text>
</comment>
<comment type="caution">
    <text evidence="6">The sequence shown here is derived from an EMBL/GenBank/DDBJ whole genome shotgun (WGS) entry which is preliminary data.</text>
</comment>
<feature type="domain" description="FAD-dependent oxidoreductase 2 FAD-binding" evidence="5">
    <location>
        <begin position="4"/>
        <end position="403"/>
    </location>
</feature>
<dbReference type="NCBIfam" id="NF003720">
    <property type="entry name" value="PRK05329.1-3"/>
    <property type="match status" value="1"/>
</dbReference>
<organism evidence="6 7">
    <name type="scientific">Morganella psychrotolerans</name>
    <dbReference type="NCBI Taxonomy" id="368603"/>
    <lineage>
        <taxon>Bacteria</taxon>
        <taxon>Pseudomonadati</taxon>
        <taxon>Pseudomonadota</taxon>
        <taxon>Gammaproteobacteria</taxon>
        <taxon>Enterobacterales</taxon>
        <taxon>Morganellaceae</taxon>
        <taxon>Morganella</taxon>
    </lineage>
</organism>
<comment type="pathway">
    <text evidence="4">Polyol metabolism; glycerol degradation via glycerol kinase pathway; glycerone phosphate from sn-glycerol 3-phosphate (anaerobic route): step 1/1.</text>
</comment>
<dbReference type="GO" id="GO:0009331">
    <property type="term" value="C:glycerol-3-phosphate dehydrogenase (FAD) complex"/>
    <property type="evidence" value="ECO:0007669"/>
    <property type="project" value="InterPro"/>
</dbReference>
<accession>A0A1B8H493</accession>
<comment type="subunit">
    <text evidence="4">Composed of a catalytic GlpA/B dimer and of membrane bound GlpC.</text>
</comment>
<dbReference type="NCBIfam" id="NF003721">
    <property type="entry name" value="PRK05329.1-4"/>
    <property type="match status" value="1"/>
</dbReference>
<dbReference type="InterPro" id="IPR036188">
    <property type="entry name" value="FAD/NAD-bd_sf"/>
</dbReference>
<sequence length="433" mass="46593">MKYDVVIAGSGLAGLTCGVKLAESGLSCAIISAGQSALHFSSASLDLLSALPDGQPVTEPFSALAELARQAPSHPYSVMGECGVRRAISQAMALLQQDELQLQGQAEKNHWRLTPMGQWRMSWLSPAVVPVLQEKNSADLPPLAIIGITGFLDFQAEMTAAALTRSGHPAQAYTIHLPCLDKLRNNPSEFRSVNIARLLDIPQNRQELADELKQCGITEQALVLPACFGLDDRDAVAFLQQQLGKTVYQLPTLPPSLLGIRLHQALLNRFRRAGGFVMPGDTVVSARREGSRITQLFSRNHGDIPLQADQFVLASGSFFSNGLVSDIDHIYEPLLNLRLTQTLARNAWTSADLFARQRYMEAGVAVNAHLNPADDNGTISNLYAIGAVLGGYNPLQEGCGAGVSLATAMYAAEQILTQAAADKKGMHETEVNA</sequence>
<dbReference type="GO" id="GO:0019563">
    <property type="term" value="P:glycerol catabolic process"/>
    <property type="evidence" value="ECO:0007669"/>
    <property type="project" value="UniProtKB-UniRule"/>
</dbReference>
<dbReference type="SUPFAM" id="SSF51905">
    <property type="entry name" value="FAD/NAD(P)-binding domain"/>
    <property type="match status" value="1"/>
</dbReference>
<dbReference type="AlphaFoldDB" id="A0A1B8H493"/>
<dbReference type="EMBL" id="LZEX01000042">
    <property type="protein sequence ID" value="OBU03899.1"/>
    <property type="molecule type" value="Genomic_DNA"/>
</dbReference>
<evidence type="ECO:0000256" key="3">
    <source>
        <dbReference type="ARBA" id="ARBA00023002"/>
    </source>
</evidence>
<dbReference type="InterPro" id="IPR003953">
    <property type="entry name" value="FAD-dep_OxRdtase_2_FAD-bd"/>
</dbReference>
<keyword evidence="2 4" id="KW-0288">FMN</keyword>
<dbReference type="PIRSF" id="PIRSF000141">
    <property type="entry name" value="Anaerobic_G3P_dh"/>
    <property type="match status" value="1"/>
</dbReference>
<dbReference type="NCBIfam" id="NF003719">
    <property type="entry name" value="PRK05329.1-2"/>
    <property type="match status" value="1"/>
</dbReference>
<dbReference type="EC" id="1.1.5.3" evidence="4"/>
<evidence type="ECO:0000256" key="4">
    <source>
        <dbReference type="HAMAP-Rule" id="MF_00753"/>
    </source>
</evidence>
<dbReference type="InterPro" id="IPR009158">
    <property type="entry name" value="G3P_DH_GlpB_su"/>
</dbReference>
<name>A0A1B8H493_9GAMM</name>
<evidence type="ECO:0000259" key="5">
    <source>
        <dbReference type="Pfam" id="PF00890"/>
    </source>
</evidence>
<dbReference type="Proteomes" id="UP000092247">
    <property type="component" value="Unassembled WGS sequence"/>
</dbReference>
<dbReference type="NCBIfam" id="NF003718">
    <property type="entry name" value="PRK05329.1-1"/>
    <property type="match status" value="1"/>
</dbReference>
<dbReference type="RefSeq" id="WP_067425577.1">
    <property type="nucleotide sequence ID" value="NZ_LZEX01000042.1"/>
</dbReference>
<evidence type="ECO:0000256" key="2">
    <source>
        <dbReference type="ARBA" id="ARBA00022643"/>
    </source>
</evidence>
<comment type="catalytic activity">
    <reaction evidence="4">
        <text>a quinone + sn-glycerol 3-phosphate = dihydroxyacetone phosphate + a quinol</text>
        <dbReference type="Rhea" id="RHEA:18977"/>
        <dbReference type="ChEBI" id="CHEBI:24646"/>
        <dbReference type="ChEBI" id="CHEBI:57597"/>
        <dbReference type="ChEBI" id="CHEBI:57642"/>
        <dbReference type="ChEBI" id="CHEBI:132124"/>
        <dbReference type="EC" id="1.1.5.3"/>
    </reaction>
</comment>
<dbReference type="NCBIfam" id="TIGR03378">
    <property type="entry name" value="glycerol3P_GlpB"/>
    <property type="match status" value="1"/>
</dbReference>
<proteinExistence type="inferred from homology"/>
<dbReference type="Pfam" id="PF00890">
    <property type="entry name" value="FAD_binding_2"/>
    <property type="match status" value="1"/>
</dbReference>
<dbReference type="STRING" id="368603.AYY16_10110"/>
<evidence type="ECO:0000313" key="6">
    <source>
        <dbReference type="EMBL" id="OBU03899.1"/>
    </source>
</evidence>
<comment type="cofactor">
    <cofactor evidence="4">
        <name>FMN</name>
        <dbReference type="ChEBI" id="CHEBI:58210"/>
    </cofactor>
</comment>
<dbReference type="Gene3D" id="3.50.50.60">
    <property type="entry name" value="FAD/NAD(P)-binding domain"/>
    <property type="match status" value="1"/>
</dbReference>
<dbReference type="HAMAP" id="MF_00753">
    <property type="entry name" value="Glycerol3P_GlpB"/>
    <property type="match status" value="1"/>
</dbReference>